<sequence length="67" mass="7493">TKYFADIKEGPDSFFKITPTIPWKPKTLVSSRSVEGSNMSGLTWMIHSQSNPSCSDVVEKFLLVIKS</sequence>
<keyword evidence="2" id="KW-1185">Reference proteome</keyword>
<dbReference type="Gramene" id="Bo9g073130.1">
    <property type="protein sequence ID" value="Bo9g073130.1"/>
    <property type="gene ID" value="Bo9g073130"/>
</dbReference>
<evidence type="ECO:0000313" key="1">
    <source>
        <dbReference type="EnsemblPlants" id="Bo9g073130.1"/>
    </source>
</evidence>
<name>A0A0D3E7P8_BRAOL</name>
<proteinExistence type="predicted"/>
<reference evidence="1" key="2">
    <citation type="submission" date="2015-03" db="UniProtKB">
        <authorList>
            <consortium name="EnsemblPlants"/>
        </authorList>
    </citation>
    <scope>IDENTIFICATION</scope>
</reference>
<dbReference type="Proteomes" id="UP000032141">
    <property type="component" value="Chromosome C9"/>
</dbReference>
<accession>A0A0D3E7P8</accession>
<organism evidence="1 2">
    <name type="scientific">Brassica oleracea var. oleracea</name>
    <dbReference type="NCBI Taxonomy" id="109376"/>
    <lineage>
        <taxon>Eukaryota</taxon>
        <taxon>Viridiplantae</taxon>
        <taxon>Streptophyta</taxon>
        <taxon>Embryophyta</taxon>
        <taxon>Tracheophyta</taxon>
        <taxon>Spermatophyta</taxon>
        <taxon>Magnoliopsida</taxon>
        <taxon>eudicotyledons</taxon>
        <taxon>Gunneridae</taxon>
        <taxon>Pentapetalae</taxon>
        <taxon>rosids</taxon>
        <taxon>malvids</taxon>
        <taxon>Brassicales</taxon>
        <taxon>Brassicaceae</taxon>
        <taxon>Brassiceae</taxon>
        <taxon>Brassica</taxon>
    </lineage>
</organism>
<reference evidence="1 2" key="1">
    <citation type="journal article" date="2014" name="Genome Biol.">
        <title>Transcriptome and methylome profiling reveals relics of genome dominance in the mesopolyploid Brassica oleracea.</title>
        <authorList>
            <person name="Parkin I.A."/>
            <person name="Koh C."/>
            <person name="Tang H."/>
            <person name="Robinson S.J."/>
            <person name="Kagale S."/>
            <person name="Clarke W.E."/>
            <person name="Town C.D."/>
            <person name="Nixon J."/>
            <person name="Krishnakumar V."/>
            <person name="Bidwell S.L."/>
            <person name="Denoeud F."/>
            <person name="Belcram H."/>
            <person name="Links M.G."/>
            <person name="Just J."/>
            <person name="Clarke C."/>
            <person name="Bender T."/>
            <person name="Huebert T."/>
            <person name="Mason A.S."/>
            <person name="Pires J.C."/>
            <person name="Barker G."/>
            <person name="Moore J."/>
            <person name="Walley P.G."/>
            <person name="Manoli S."/>
            <person name="Batley J."/>
            <person name="Edwards D."/>
            <person name="Nelson M.N."/>
            <person name="Wang X."/>
            <person name="Paterson A.H."/>
            <person name="King G."/>
            <person name="Bancroft I."/>
            <person name="Chalhoub B."/>
            <person name="Sharpe A.G."/>
        </authorList>
    </citation>
    <scope>NUCLEOTIDE SEQUENCE</scope>
    <source>
        <strain evidence="1 2">cv. TO1000</strain>
    </source>
</reference>
<dbReference type="AlphaFoldDB" id="A0A0D3E7P8"/>
<dbReference type="HOGENOM" id="CLU_2820063_0_0_1"/>
<dbReference type="EnsemblPlants" id="Bo9g073130.1">
    <property type="protein sequence ID" value="Bo9g073130.1"/>
    <property type="gene ID" value="Bo9g073130"/>
</dbReference>
<protein>
    <submittedName>
        <fullName evidence="1">Uncharacterized protein</fullName>
    </submittedName>
</protein>
<evidence type="ECO:0000313" key="2">
    <source>
        <dbReference type="Proteomes" id="UP000032141"/>
    </source>
</evidence>